<feature type="region of interest" description="Disordered" evidence="1">
    <location>
        <begin position="374"/>
        <end position="454"/>
    </location>
</feature>
<feature type="compositionally biased region" description="Low complexity" evidence="1">
    <location>
        <begin position="120"/>
        <end position="132"/>
    </location>
</feature>
<keyword evidence="4" id="KW-1185">Reference proteome</keyword>
<evidence type="ECO:0000256" key="2">
    <source>
        <dbReference type="SAM" id="Phobius"/>
    </source>
</evidence>
<feature type="compositionally biased region" description="Polar residues" evidence="1">
    <location>
        <begin position="396"/>
        <end position="412"/>
    </location>
</feature>
<feature type="compositionally biased region" description="Low complexity" evidence="1">
    <location>
        <begin position="510"/>
        <end position="526"/>
    </location>
</feature>
<feature type="region of interest" description="Disordered" evidence="1">
    <location>
        <begin position="1"/>
        <end position="23"/>
    </location>
</feature>
<accession>A0A9P6GSY2</accession>
<evidence type="ECO:0000313" key="4">
    <source>
        <dbReference type="Proteomes" id="UP000756921"/>
    </source>
</evidence>
<name>A0A9P6GSY2_9PLEO</name>
<organism evidence="3 4">
    <name type="scientific">Paraphaeosphaeria minitans</name>
    <dbReference type="NCBI Taxonomy" id="565426"/>
    <lineage>
        <taxon>Eukaryota</taxon>
        <taxon>Fungi</taxon>
        <taxon>Dikarya</taxon>
        <taxon>Ascomycota</taxon>
        <taxon>Pezizomycotina</taxon>
        <taxon>Dothideomycetes</taxon>
        <taxon>Pleosporomycetidae</taxon>
        <taxon>Pleosporales</taxon>
        <taxon>Massarineae</taxon>
        <taxon>Didymosphaeriaceae</taxon>
        <taxon>Paraphaeosphaeria</taxon>
    </lineage>
</organism>
<dbReference type="OrthoDB" id="3439035at2759"/>
<dbReference type="AlphaFoldDB" id="A0A9P6GSY2"/>
<feature type="region of interest" description="Disordered" evidence="1">
    <location>
        <begin position="494"/>
        <end position="554"/>
    </location>
</feature>
<reference evidence="3" key="1">
    <citation type="journal article" date="2020" name="Mol. Plant Microbe Interact.">
        <title>Genome Sequence of the Biocontrol Agent Coniothyrium minitans strain Conio (IMI 134523).</title>
        <authorList>
            <person name="Patel D."/>
            <person name="Shittu T.A."/>
            <person name="Baroncelli R."/>
            <person name="Muthumeenakshi S."/>
            <person name="Osborne T.H."/>
            <person name="Janganan T.K."/>
            <person name="Sreenivasaprasad S."/>
        </authorList>
    </citation>
    <scope>NUCLEOTIDE SEQUENCE</scope>
    <source>
        <strain evidence="3">Conio</strain>
    </source>
</reference>
<keyword evidence="2" id="KW-0472">Membrane</keyword>
<feature type="compositionally biased region" description="Polar residues" evidence="1">
    <location>
        <begin position="276"/>
        <end position="292"/>
    </location>
</feature>
<feature type="region of interest" description="Disordered" evidence="1">
    <location>
        <begin position="105"/>
        <end position="214"/>
    </location>
</feature>
<sequence length="841" mass="94324">MSTRRRHQPSFSPLSPKLAREDWQRTHEPPIMFYAATVEARNPEETVSLTSLESGADDFDRRMIQTLRDSRRNDAPTPKVHAFSKARVRPRVGVTLENLERHNAKNSVALGPNAHIKFQSPPSSSGSTRSDPALNVPSGWGRKGRVRRNWMREISTDENREPEAQEDTVDRLALDHEQTPPRDADKPRQSIEDSPLSHKGSLHGTPSSQRRRSVEDWSFDMNEASLIASTPYRPRNTVLDDIRQREIESLEEQGAATDRLDRIRENSPKGIRRPRSASTKSATAQETATGPEQTRPEQDLSELRLHERNRSWQAVGKAPAITGEGTEGSPVLVYKRSSETIGMLDSRLLAEQSNMRRPAVRRDDSRDLLRRLARASSTPSPGRPEVPGPQIAPTRQAGNSSRTMVIETSPSAPTVRGDTGPDSVAEQFESTDPEKDHSRAETHQAHNTKKCQESWVGQLATNEVQGTTVNATPKPAERSIFNPKTPVVTGAWVDTIIGTPGPSTVQKPTGPSQSSASSQKGSPQKQLPQDSRSDTPAEDQEPTPEVSKPSLPRSVLGALVEEARAGGQRRLTDYGDSTINSLEELMAPIADTPESGEPDEDTIPLDVTTKPRTEAERRRQEELFHIQNMDRRLRSTRTSLRDTSRGIRRVEEQIERGGERTTIIFDGKENEKTIYREYKCPCVETGGHQFSLWRASKLLFYDMKLKPRRRGWGLTWLSIFLLTFLTWFILENICCEIWGHQTFASSYKGYGVVWGAPEYPYVMPTMTYRALIKPWWRPLYALLSWIWIAVGFEAVEAAPRARTTAMATSFAERILVRDQARVAFGEEAASVLGMTADEIVR</sequence>
<evidence type="ECO:0000256" key="1">
    <source>
        <dbReference type="SAM" id="MobiDB-lite"/>
    </source>
</evidence>
<feature type="compositionally biased region" description="Basic and acidic residues" evidence="1">
    <location>
        <begin position="432"/>
        <end position="444"/>
    </location>
</feature>
<keyword evidence="2" id="KW-0812">Transmembrane</keyword>
<feature type="compositionally biased region" description="Basic and acidic residues" evidence="1">
    <location>
        <begin position="294"/>
        <end position="304"/>
    </location>
</feature>
<keyword evidence="2" id="KW-1133">Transmembrane helix</keyword>
<comment type="caution">
    <text evidence="3">The sequence shown here is derived from an EMBL/GenBank/DDBJ whole genome shotgun (WGS) entry which is preliminary data.</text>
</comment>
<feature type="transmembrane region" description="Helical" evidence="2">
    <location>
        <begin position="711"/>
        <end position="730"/>
    </location>
</feature>
<dbReference type="EMBL" id="WJXW01000002">
    <property type="protein sequence ID" value="KAF9739970.1"/>
    <property type="molecule type" value="Genomic_DNA"/>
</dbReference>
<feature type="compositionally biased region" description="Basic and acidic residues" evidence="1">
    <location>
        <begin position="258"/>
        <end position="267"/>
    </location>
</feature>
<gene>
    <name evidence="3" type="ORF">PMIN01_02605</name>
</gene>
<dbReference type="Proteomes" id="UP000756921">
    <property type="component" value="Unassembled WGS sequence"/>
</dbReference>
<feature type="compositionally biased region" description="Basic and acidic residues" evidence="1">
    <location>
        <begin position="150"/>
        <end position="191"/>
    </location>
</feature>
<proteinExistence type="predicted"/>
<protein>
    <submittedName>
        <fullName evidence="3">Uncharacterized protein</fullName>
    </submittedName>
</protein>
<evidence type="ECO:0000313" key="3">
    <source>
        <dbReference type="EMBL" id="KAF9739970.1"/>
    </source>
</evidence>
<feature type="region of interest" description="Disordered" evidence="1">
    <location>
        <begin position="249"/>
        <end position="304"/>
    </location>
</feature>